<evidence type="ECO:0000313" key="3">
    <source>
        <dbReference type="Proteomes" id="UP001596470"/>
    </source>
</evidence>
<evidence type="ECO:0008006" key="4">
    <source>
        <dbReference type="Google" id="ProtNLM"/>
    </source>
</evidence>
<keyword evidence="1" id="KW-1133">Transmembrane helix</keyword>
<feature type="transmembrane region" description="Helical" evidence="1">
    <location>
        <begin position="346"/>
        <end position="369"/>
    </location>
</feature>
<feature type="transmembrane region" description="Helical" evidence="1">
    <location>
        <begin position="442"/>
        <end position="466"/>
    </location>
</feature>
<feature type="transmembrane region" description="Helical" evidence="1">
    <location>
        <begin position="98"/>
        <end position="120"/>
    </location>
</feature>
<keyword evidence="3" id="KW-1185">Reference proteome</keyword>
<feature type="transmembrane region" description="Helical" evidence="1">
    <location>
        <begin position="389"/>
        <end position="410"/>
    </location>
</feature>
<reference evidence="3" key="1">
    <citation type="journal article" date="2019" name="Int. J. Syst. Evol. Microbiol.">
        <title>The Global Catalogue of Microorganisms (GCM) 10K type strain sequencing project: providing services to taxonomists for standard genome sequencing and annotation.</title>
        <authorList>
            <consortium name="The Broad Institute Genomics Platform"/>
            <consortium name="The Broad Institute Genome Sequencing Center for Infectious Disease"/>
            <person name="Wu L."/>
            <person name="Ma J."/>
        </authorList>
    </citation>
    <scope>NUCLEOTIDE SEQUENCE [LARGE SCALE GENOMIC DNA]</scope>
    <source>
        <strain evidence="3">KACC 12634</strain>
    </source>
</reference>
<evidence type="ECO:0000256" key="1">
    <source>
        <dbReference type="SAM" id="Phobius"/>
    </source>
</evidence>
<feature type="transmembrane region" description="Helical" evidence="1">
    <location>
        <begin position="65"/>
        <end position="92"/>
    </location>
</feature>
<evidence type="ECO:0000313" key="2">
    <source>
        <dbReference type="EMBL" id="MFC6956091.1"/>
    </source>
</evidence>
<dbReference type="Proteomes" id="UP001596470">
    <property type="component" value="Unassembled WGS sequence"/>
</dbReference>
<feature type="transmembrane region" description="Helical" evidence="1">
    <location>
        <begin position="576"/>
        <end position="604"/>
    </location>
</feature>
<keyword evidence="1" id="KW-0812">Transmembrane</keyword>
<gene>
    <name evidence="2" type="ORF">ACFQS3_02670</name>
</gene>
<feature type="transmembrane region" description="Helical" evidence="1">
    <location>
        <begin position="533"/>
        <end position="556"/>
    </location>
</feature>
<protein>
    <recommendedName>
        <fullName evidence="4">Phage-related protein</fullName>
    </recommendedName>
</protein>
<sequence>MATNINVGSAYLTIIPSARGFIKALRRELSKEGFDKYGQDLGKEIEKGWNRSRVTTKIKRSFTNLFSGITSLGKAGVLDTLIASALAAVSALAPVSGLLVGVPAVALAAAGALGALMLALKGVGTVLGSSLLGDSEGFEEGLKGLTPSAGKVVGELGSIFHGLNDLIQEAFFAPMVRSAKGLGEELKGPVREGLSAIAGSLGTVVAGVLAWAKGAEGASTLAQVTAETAKFIEGAGAGLPQLLQGIFDLASLVADDLGASIGETFGRFGDWLSQIASDGRAQAWFDQAIDVSKQLLSVVVNLGRFIAAVFNAAGTDGGTLAVLIELSEKMADWAESSQGQAMLNNLFLFFGAILTEVARAIGVLVTGFAGIATWFNSLSPQTQGQIAQFLAWSIVIGPLVGRIAALVMVVRGLYTAVSLLIVGIVKAIGTLARWIAVASVAVARAVMWGVTMTITFVRVAAVVVAAGARMMVMYIRLAAAAVASAIRTAVAWTVTATPAIAGAAVAIARNAGLMLLQYSRIAVQATIAAARTVAAWVLMAAGAVARTAVIVGALIAQGAQWAWLGLQAMIQAARIAAAWFIAMGPIGWVIAIIIGLVALIIIYWDEIKAAISAAWDWIKENAIAVWTAISDFFSGIINGIKQFFIDMAVDFLIEWMLWQAKIKGFWEDLWNGIKNFFKGIWDFIVQFVQNKIDEFWAGVQALAQLKAKFDEWVGNAVDAAVDKFWELVEWAGNLPGEILDALGDMGSWLYNAGKDLIQGFIDGIDNMVDNVKDTLTSLTDKLTSWKGPPKRDKVIFEPAGEMAMGSFERGLKNGIPAIRSFLQGFTRDIELTTNANIRSTLPGERRGVNIENVNINAATNRFDKGELEAQLAMVV</sequence>
<keyword evidence="1" id="KW-0472">Membrane</keyword>
<dbReference type="EMBL" id="JBHSYS010000001">
    <property type="protein sequence ID" value="MFC6956091.1"/>
    <property type="molecule type" value="Genomic_DNA"/>
</dbReference>
<name>A0ABW2D3K9_9ACTN</name>
<feature type="transmembrane region" description="Helical" evidence="1">
    <location>
        <begin position="417"/>
        <end position="436"/>
    </location>
</feature>
<organism evidence="2 3">
    <name type="scientific">Glycomyces mayteni</name>
    <dbReference type="NCBI Taxonomy" id="543887"/>
    <lineage>
        <taxon>Bacteria</taxon>
        <taxon>Bacillati</taxon>
        <taxon>Actinomycetota</taxon>
        <taxon>Actinomycetes</taxon>
        <taxon>Glycomycetales</taxon>
        <taxon>Glycomycetaceae</taxon>
        <taxon>Glycomyces</taxon>
    </lineage>
</organism>
<proteinExistence type="predicted"/>
<dbReference type="RefSeq" id="WP_382353464.1">
    <property type="nucleotide sequence ID" value="NZ_JBHMBP010000004.1"/>
</dbReference>
<comment type="caution">
    <text evidence="2">The sequence shown here is derived from an EMBL/GenBank/DDBJ whole genome shotgun (WGS) entry which is preliminary data.</text>
</comment>
<accession>A0ABW2D3K9</accession>